<dbReference type="EMBL" id="UINC01117752">
    <property type="protein sequence ID" value="SVC90396.1"/>
    <property type="molecule type" value="Genomic_DNA"/>
</dbReference>
<dbReference type="Gene3D" id="3.40.50.1110">
    <property type="entry name" value="SGNH hydrolase"/>
    <property type="match status" value="1"/>
</dbReference>
<dbReference type="AlphaFoldDB" id="A0A382QY85"/>
<gene>
    <name evidence="1" type="ORF">METZ01_LOCUS343250</name>
</gene>
<name>A0A382QY85_9ZZZZ</name>
<evidence type="ECO:0000313" key="1">
    <source>
        <dbReference type="EMBL" id="SVC90396.1"/>
    </source>
</evidence>
<accession>A0A382QY85</accession>
<feature type="non-terminal residue" evidence="1">
    <location>
        <position position="69"/>
    </location>
</feature>
<protein>
    <submittedName>
        <fullName evidence="1">Uncharacterized protein</fullName>
    </submittedName>
</protein>
<organism evidence="1">
    <name type="scientific">marine metagenome</name>
    <dbReference type="NCBI Taxonomy" id="408172"/>
    <lineage>
        <taxon>unclassified sequences</taxon>
        <taxon>metagenomes</taxon>
        <taxon>ecological metagenomes</taxon>
    </lineage>
</organism>
<reference evidence="1" key="1">
    <citation type="submission" date="2018-05" db="EMBL/GenBank/DDBJ databases">
        <authorList>
            <person name="Lanie J.A."/>
            <person name="Ng W.-L."/>
            <person name="Kazmierczak K.M."/>
            <person name="Andrzejewski T.M."/>
            <person name="Davidsen T.M."/>
            <person name="Wayne K.J."/>
            <person name="Tettelin H."/>
            <person name="Glass J.I."/>
            <person name="Rusch D."/>
            <person name="Podicherti R."/>
            <person name="Tsui H.-C.T."/>
            <person name="Winkler M.E."/>
        </authorList>
    </citation>
    <scope>NUCLEOTIDE SEQUENCE</scope>
</reference>
<proteinExistence type="predicted"/>
<dbReference type="InterPro" id="IPR036514">
    <property type="entry name" value="SGNH_hydro_sf"/>
</dbReference>
<sequence length="69" mass="7998">MNIDLEYPLDIDKILRKKKSIKKELLNKKNLVAKNIAILGGSTTSEIKNILELFLLDSEIKPNFYESEY</sequence>